<keyword evidence="4 10" id="KW-1134">Transmembrane beta strand</keyword>
<gene>
    <name evidence="15" type="ORF">EV672_10741</name>
</gene>
<dbReference type="GO" id="GO:0009279">
    <property type="term" value="C:cell outer membrane"/>
    <property type="evidence" value="ECO:0007669"/>
    <property type="project" value="UniProtKB-SubCell"/>
</dbReference>
<proteinExistence type="inferred from homology"/>
<accession>A0A4R6R6M9</accession>
<comment type="subcellular location">
    <subcellularLocation>
        <location evidence="1 10">Cell outer membrane</location>
        <topology evidence="1 10">Multi-pass membrane protein</topology>
    </subcellularLocation>
</comment>
<dbReference type="Proteomes" id="UP000294593">
    <property type="component" value="Unassembled WGS sequence"/>
</dbReference>
<dbReference type="OrthoDB" id="9790771at2"/>
<dbReference type="PROSITE" id="PS52016">
    <property type="entry name" value="TONB_DEPENDENT_REC_3"/>
    <property type="match status" value="1"/>
</dbReference>
<protein>
    <submittedName>
        <fullName evidence="15">Catecholate siderophore receptor</fullName>
    </submittedName>
</protein>
<comment type="similarity">
    <text evidence="2 10 11">Belongs to the TonB-dependent receptor family.</text>
</comment>
<feature type="domain" description="TonB-dependent receptor plug" evidence="14">
    <location>
        <begin position="104"/>
        <end position="202"/>
    </location>
</feature>
<evidence type="ECO:0000256" key="2">
    <source>
        <dbReference type="ARBA" id="ARBA00009810"/>
    </source>
</evidence>
<feature type="region of interest" description="Disordered" evidence="12">
    <location>
        <begin position="438"/>
        <end position="459"/>
    </location>
</feature>
<keyword evidence="3 10" id="KW-0813">Transport</keyword>
<dbReference type="CDD" id="cd01347">
    <property type="entry name" value="ligand_gated_channel"/>
    <property type="match status" value="1"/>
</dbReference>
<dbReference type="EMBL" id="SNXW01000007">
    <property type="protein sequence ID" value="TDP81611.1"/>
    <property type="molecule type" value="Genomic_DNA"/>
</dbReference>
<dbReference type="GO" id="GO:0015891">
    <property type="term" value="P:siderophore transport"/>
    <property type="evidence" value="ECO:0007669"/>
    <property type="project" value="InterPro"/>
</dbReference>
<evidence type="ECO:0000256" key="5">
    <source>
        <dbReference type="ARBA" id="ARBA00022692"/>
    </source>
</evidence>
<name>A0A4R6R6M9_9BURK</name>
<dbReference type="RefSeq" id="WP_133609707.1">
    <property type="nucleotide sequence ID" value="NZ_SNXW01000007.1"/>
</dbReference>
<sequence length="778" mass="83929">MSPHASNAPVSPASHTAQAPSLALTSLGAMAAGMGLSLLSAGAMAQSSQSAPSAQRVESTATTPATRQEEALPTVTITDKANRPDAKTTYQATTTTIGKGKQALRDIPQSITVVTEKLITDRNLDTMKDVLRQTAGITFQAAEGGEEDIRLRGFSLQTTGDIFLDGVRDPAIYDRDTFNLDRLELLRGSASMLFGRGSTGGAVNQVSKAPYLGSSSELNVTAGNHEYKRVTGDFNIQTAEDAALRITGMRTEANNNGAGSSIDKYGVAASYRWGIGKKVEHQVSVFHITNDNGINNGLPWIKPRSTDSQGAQRINSNLDPANYYGMASDYNRTEGTAFTYMNTVKLGGGSELKTVVRKGDFKRDLRASTIRLASATTGLNNFSDATAFSRGTQVKNQNMDLIQAQTDYSGKHQLLGLKHEITTGIDFSRENRTVMTAPNAANGGSTINKPNTTAGNPNDGAWVDEASRILRRGNQFSAKGVGTYVQDLVHIAPMWKVLGGLRYDYFNGDYTTFNANAANQPSANYKQSINKISKRAGVLFQPNALDSFHFSYGTSFNTSGDTYSYNANSANTAPESSENIELGAKLDSEDGRVTTRLALFRATKLNERNTDPNNAATRLLLSGKRHAAGFDMDVIGQITDKWDIYASYTWIPQARVDEAASTVTSGGSRKGDRPGLTPRHSGTVWNTYKFMPQWRAGVGVNFRSKQAPADINNPANGIYNAPGFATLDLMAEYAFNKVYTVKANVTNVANKVYADQVYRGFYVPGAGRLVQVTLSAKF</sequence>
<dbReference type="GO" id="GO:0038023">
    <property type="term" value="F:signaling receptor activity"/>
    <property type="evidence" value="ECO:0007669"/>
    <property type="project" value="InterPro"/>
</dbReference>
<dbReference type="AlphaFoldDB" id="A0A4R6R6M9"/>
<dbReference type="InterPro" id="IPR000531">
    <property type="entry name" value="Beta-barrel_TonB"/>
</dbReference>
<feature type="domain" description="TonB-dependent receptor-like beta-barrel" evidence="13">
    <location>
        <begin position="288"/>
        <end position="748"/>
    </location>
</feature>
<evidence type="ECO:0000256" key="7">
    <source>
        <dbReference type="ARBA" id="ARBA00023136"/>
    </source>
</evidence>
<keyword evidence="7 10" id="KW-0472">Membrane</keyword>
<feature type="region of interest" description="Disordered" evidence="12">
    <location>
        <begin position="659"/>
        <end position="678"/>
    </location>
</feature>
<evidence type="ECO:0000313" key="16">
    <source>
        <dbReference type="Proteomes" id="UP000294593"/>
    </source>
</evidence>
<evidence type="ECO:0000256" key="9">
    <source>
        <dbReference type="ARBA" id="ARBA00023237"/>
    </source>
</evidence>
<dbReference type="InterPro" id="IPR012910">
    <property type="entry name" value="Plug_dom"/>
</dbReference>
<feature type="compositionally biased region" description="Polar residues" evidence="12">
    <location>
        <begin position="56"/>
        <end position="66"/>
    </location>
</feature>
<evidence type="ECO:0000313" key="15">
    <source>
        <dbReference type="EMBL" id="TDP81611.1"/>
    </source>
</evidence>
<evidence type="ECO:0000256" key="4">
    <source>
        <dbReference type="ARBA" id="ARBA00022452"/>
    </source>
</evidence>
<organism evidence="15 16">
    <name type="scientific">Aquabacterium commune</name>
    <dbReference type="NCBI Taxonomy" id="70586"/>
    <lineage>
        <taxon>Bacteria</taxon>
        <taxon>Pseudomonadati</taxon>
        <taxon>Pseudomonadota</taxon>
        <taxon>Betaproteobacteria</taxon>
        <taxon>Burkholderiales</taxon>
        <taxon>Aquabacterium</taxon>
    </lineage>
</organism>
<evidence type="ECO:0000256" key="12">
    <source>
        <dbReference type="SAM" id="MobiDB-lite"/>
    </source>
</evidence>
<evidence type="ECO:0000256" key="8">
    <source>
        <dbReference type="ARBA" id="ARBA00023170"/>
    </source>
</evidence>
<feature type="compositionally biased region" description="Polar residues" evidence="12">
    <location>
        <begin position="442"/>
        <end position="456"/>
    </location>
</feature>
<dbReference type="PANTHER" id="PTHR32552">
    <property type="entry name" value="FERRICHROME IRON RECEPTOR-RELATED"/>
    <property type="match status" value="1"/>
</dbReference>
<comment type="caution">
    <text evidence="15">The sequence shown here is derived from an EMBL/GenBank/DDBJ whole genome shotgun (WGS) entry which is preliminary data.</text>
</comment>
<evidence type="ECO:0000259" key="14">
    <source>
        <dbReference type="Pfam" id="PF07715"/>
    </source>
</evidence>
<keyword evidence="8 15" id="KW-0675">Receptor</keyword>
<dbReference type="InterPro" id="IPR010105">
    <property type="entry name" value="TonB_sidphr_rcpt"/>
</dbReference>
<evidence type="ECO:0000256" key="6">
    <source>
        <dbReference type="ARBA" id="ARBA00023077"/>
    </source>
</evidence>
<dbReference type="GO" id="GO:0015344">
    <property type="term" value="F:siderophore uptake transmembrane transporter activity"/>
    <property type="evidence" value="ECO:0007669"/>
    <property type="project" value="TreeGrafter"/>
</dbReference>
<dbReference type="InterPro" id="IPR039426">
    <property type="entry name" value="TonB-dep_rcpt-like"/>
</dbReference>
<evidence type="ECO:0000259" key="13">
    <source>
        <dbReference type="Pfam" id="PF00593"/>
    </source>
</evidence>
<dbReference type="InterPro" id="IPR036942">
    <property type="entry name" value="Beta-barrel_TonB_sf"/>
</dbReference>
<dbReference type="InterPro" id="IPR037066">
    <property type="entry name" value="Plug_dom_sf"/>
</dbReference>
<evidence type="ECO:0000256" key="1">
    <source>
        <dbReference type="ARBA" id="ARBA00004571"/>
    </source>
</evidence>
<keyword evidence="16" id="KW-1185">Reference proteome</keyword>
<feature type="region of interest" description="Disordered" evidence="12">
    <location>
        <begin position="50"/>
        <end position="88"/>
    </location>
</feature>
<dbReference type="SUPFAM" id="SSF56935">
    <property type="entry name" value="Porins"/>
    <property type="match status" value="1"/>
</dbReference>
<dbReference type="Gene3D" id="2.170.130.10">
    <property type="entry name" value="TonB-dependent receptor, plug domain"/>
    <property type="match status" value="1"/>
</dbReference>
<keyword evidence="6 11" id="KW-0798">TonB box</keyword>
<dbReference type="NCBIfam" id="TIGR01783">
    <property type="entry name" value="TonB-siderophor"/>
    <property type="match status" value="1"/>
</dbReference>
<dbReference type="PANTHER" id="PTHR32552:SF83">
    <property type="entry name" value="BLR3904 PROTEIN"/>
    <property type="match status" value="1"/>
</dbReference>
<dbReference type="Gene3D" id="2.40.170.20">
    <property type="entry name" value="TonB-dependent receptor, beta-barrel domain"/>
    <property type="match status" value="1"/>
</dbReference>
<keyword evidence="5 10" id="KW-0812">Transmembrane</keyword>
<dbReference type="Pfam" id="PF07715">
    <property type="entry name" value="Plug"/>
    <property type="match status" value="1"/>
</dbReference>
<dbReference type="Pfam" id="PF00593">
    <property type="entry name" value="TonB_dep_Rec_b-barrel"/>
    <property type="match status" value="1"/>
</dbReference>
<keyword evidence="9 10" id="KW-0998">Cell outer membrane</keyword>
<evidence type="ECO:0000256" key="10">
    <source>
        <dbReference type="PROSITE-ProRule" id="PRU01360"/>
    </source>
</evidence>
<reference evidence="15 16" key="1">
    <citation type="submission" date="2019-03" db="EMBL/GenBank/DDBJ databases">
        <title>Genomic Encyclopedia of Type Strains, Phase IV (KMG-IV): sequencing the most valuable type-strain genomes for metagenomic binning, comparative biology and taxonomic classification.</title>
        <authorList>
            <person name="Goeker M."/>
        </authorList>
    </citation>
    <scope>NUCLEOTIDE SEQUENCE [LARGE SCALE GENOMIC DNA]</scope>
    <source>
        <strain evidence="15 16">DSM 11901</strain>
    </source>
</reference>
<evidence type="ECO:0000256" key="11">
    <source>
        <dbReference type="RuleBase" id="RU003357"/>
    </source>
</evidence>
<evidence type="ECO:0000256" key="3">
    <source>
        <dbReference type="ARBA" id="ARBA00022448"/>
    </source>
</evidence>